<feature type="region of interest" description="Disordered" evidence="1">
    <location>
        <begin position="152"/>
        <end position="211"/>
    </location>
</feature>
<keyword evidence="2" id="KW-0732">Signal</keyword>
<organism evidence="3 4">
    <name type="scientific">Cudoniella acicularis</name>
    <dbReference type="NCBI Taxonomy" id="354080"/>
    <lineage>
        <taxon>Eukaryota</taxon>
        <taxon>Fungi</taxon>
        <taxon>Dikarya</taxon>
        <taxon>Ascomycota</taxon>
        <taxon>Pezizomycotina</taxon>
        <taxon>Leotiomycetes</taxon>
        <taxon>Helotiales</taxon>
        <taxon>Tricladiaceae</taxon>
        <taxon>Cudoniella</taxon>
    </lineage>
</organism>
<accession>A0A8H4VZL5</accession>
<feature type="region of interest" description="Disordered" evidence="1">
    <location>
        <begin position="386"/>
        <end position="498"/>
    </location>
</feature>
<dbReference type="Proteomes" id="UP000566819">
    <property type="component" value="Unassembled WGS sequence"/>
</dbReference>
<proteinExistence type="predicted"/>
<gene>
    <name evidence="3" type="ORF">G7Y89_g12483</name>
</gene>
<evidence type="ECO:0000313" key="3">
    <source>
        <dbReference type="EMBL" id="KAF4625679.1"/>
    </source>
</evidence>
<dbReference type="OrthoDB" id="5153318at2759"/>
<evidence type="ECO:0000256" key="2">
    <source>
        <dbReference type="SAM" id="SignalP"/>
    </source>
</evidence>
<evidence type="ECO:0000256" key="1">
    <source>
        <dbReference type="SAM" id="MobiDB-lite"/>
    </source>
</evidence>
<feature type="compositionally biased region" description="Gly residues" evidence="1">
    <location>
        <begin position="452"/>
        <end position="462"/>
    </location>
</feature>
<dbReference type="AlphaFoldDB" id="A0A8H4VZL5"/>
<name>A0A8H4VZL5_9HELO</name>
<feature type="signal peptide" evidence="2">
    <location>
        <begin position="1"/>
        <end position="25"/>
    </location>
</feature>
<reference evidence="3 4" key="1">
    <citation type="submission" date="2020-03" db="EMBL/GenBank/DDBJ databases">
        <title>Draft Genome Sequence of Cudoniella acicularis.</title>
        <authorList>
            <person name="Buettner E."/>
            <person name="Kellner H."/>
        </authorList>
    </citation>
    <scope>NUCLEOTIDE SEQUENCE [LARGE SCALE GENOMIC DNA]</scope>
    <source>
        <strain evidence="3 4">DSM 108380</strain>
    </source>
</reference>
<comment type="caution">
    <text evidence="3">The sequence shown here is derived from an EMBL/GenBank/DDBJ whole genome shotgun (WGS) entry which is preliminary data.</text>
</comment>
<sequence length="498" mass="49472">MKTTTEPGMGMKLTMLLCVLGFSSAQQYSWLYFPDCASNCENAAITECSEEDTNTQSCVCDSINNSCVFGDCDADTTNPEDPTVLAYSSWAQAVCIAAPTTTSVAAEPTATPSCDSTLSSCINENGGNQRGQNACFASYTVCTGGSEPTTSAPDVIAAPTTSPSPSAIPTSTPSDSSETPLQASPSSTLSSTSISTKSSTLRTTTSPPSTLNPSAASAALAILQTAVPSSIRTNPTAACFLSSPYTSYYTTPAWYTSLPSNAQSYFSSVNIAANVTGVCTAPQNETGQNSLSPGTKAGIAVGSIAGAGVVVAVLITGSSTAGGGLGAASVPAAPPDPSGLGAAAPNASSWNGVVGSSWNGVVSGGAAAPPPVHHVPPFPIVVGGYGREDNQSGNGGWNAGNMQQARGGSRVIPRKRVGGSGGVSPVENESMLGSTGTGFGVSEMSQQSTGTGNYGSGTGSGVGSFSSELSGSRNESGFGFVGQGGEMAGGSRVEKLSG</sequence>
<evidence type="ECO:0000313" key="4">
    <source>
        <dbReference type="Proteomes" id="UP000566819"/>
    </source>
</evidence>
<feature type="chain" id="PRO_5034292479" description="Extracellular membrane protein CFEM domain-containing protein" evidence="2">
    <location>
        <begin position="26"/>
        <end position="498"/>
    </location>
</feature>
<feature type="compositionally biased region" description="Low complexity" evidence="1">
    <location>
        <begin position="157"/>
        <end position="211"/>
    </location>
</feature>
<keyword evidence="4" id="KW-1185">Reference proteome</keyword>
<protein>
    <recommendedName>
        <fullName evidence="5">Extracellular membrane protein CFEM domain-containing protein</fullName>
    </recommendedName>
</protein>
<dbReference type="EMBL" id="JAAMPI010001320">
    <property type="protein sequence ID" value="KAF4625679.1"/>
    <property type="molecule type" value="Genomic_DNA"/>
</dbReference>
<evidence type="ECO:0008006" key="5">
    <source>
        <dbReference type="Google" id="ProtNLM"/>
    </source>
</evidence>
<feature type="compositionally biased region" description="Gly residues" evidence="1">
    <location>
        <begin position="479"/>
        <end position="488"/>
    </location>
</feature>